<dbReference type="STRING" id="659.AYY26_01690"/>
<evidence type="ECO:0000313" key="6">
    <source>
        <dbReference type="Proteomes" id="UP000241618"/>
    </source>
</evidence>
<dbReference type="EMBL" id="WMCP01000005">
    <property type="protein sequence ID" value="MCF2301500.1"/>
    <property type="molecule type" value="Genomic_DNA"/>
</dbReference>
<dbReference type="EMBL" id="PYMP01000005">
    <property type="protein sequence ID" value="PSU52777.1"/>
    <property type="molecule type" value="Genomic_DNA"/>
</dbReference>
<keyword evidence="5" id="KW-1185">Reference proteome</keyword>
<accession>A0A2T3PN76</accession>
<evidence type="ECO:0000313" key="4">
    <source>
        <dbReference type="EMBL" id="PSU52777.1"/>
    </source>
</evidence>
<name>A0A2T3PN76_PHOPO</name>
<sequence length="61" mass="6835">MKTILILLTAVFLLSACSPTVGSEKWCQQLKEKAKGEWSANEAVEFTRNCIIRSGDAKKQY</sequence>
<evidence type="ECO:0000313" key="5">
    <source>
        <dbReference type="Proteomes" id="UP000241405"/>
    </source>
</evidence>
<dbReference type="PROSITE" id="PS51257">
    <property type="entry name" value="PROKAR_LIPOPROTEIN"/>
    <property type="match status" value="1"/>
</dbReference>
<dbReference type="Proteomes" id="UP000813876">
    <property type="component" value="Unassembled WGS sequence"/>
</dbReference>
<comment type="caution">
    <text evidence="4">The sequence shown here is derived from an EMBL/GenBank/DDBJ whole genome shotgun (WGS) entry which is preliminary data.</text>
</comment>
<reference evidence="2" key="2">
    <citation type="submission" date="2019-11" db="EMBL/GenBank/DDBJ databases">
        <title>Comparative genomics of photobacteria reveal adaptation to distinct habitats.</title>
        <authorList>
            <person name="Fuertes-Perez S."/>
            <person name="Hilgarth M."/>
            <person name="Vogel R.F."/>
        </authorList>
    </citation>
    <scope>NUCLEOTIDE SEQUENCE</scope>
    <source>
        <strain evidence="2">TMW2.2145</strain>
    </source>
</reference>
<reference evidence="5 6" key="1">
    <citation type="submission" date="2018-03" db="EMBL/GenBank/DDBJ databases">
        <title>Whole genome sequencing of Histamine producing bacteria.</title>
        <authorList>
            <person name="Butler K."/>
        </authorList>
    </citation>
    <scope>NUCLEOTIDE SEQUENCE [LARGE SCALE GENOMIC DNA]</scope>
    <source>
        <strain evidence="4 6">FS-6.1</strain>
        <strain evidence="3 5">FS-6.2</strain>
    </source>
</reference>
<proteinExistence type="predicted"/>
<dbReference type="Pfam" id="PF11216">
    <property type="entry name" value="DUF3012"/>
    <property type="match status" value="1"/>
</dbReference>
<dbReference type="AlphaFoldDB" id="A0A2T3PN76"/>
<feature type="chain" id="PRO_5044580592" evidence="1">
    <location>
        <begin position="23"/>
        <end position="61"/>
    </location>
</feature>
<gene>
    <name evidence="4" type="ORF">C9J18_07555</name>
    <name evidence="3" type="ORF">CTM96_13165</name>
    <name evidence="2" type="ORF">GLP33_07130</name>
</gene>
<dbReference type="GeneID" id="57352655"/>
<dbReference type="Proteomes" id="UP000241405">
    <property type="component" value="Unassembled WGS sequence"/>
</dbReference>
<evidence type="ECO:0000256" key="1">
    <source>
        <dbReference type="SAM" id="SignalP"/>
    </source>
</evidence>
<protein>
    <submittedName>
        <fullName evidence="4">DUF3012 domain-containing protein</fullName>
    </submittedName>
</protein>
<evidence type="ECO:0000313" key="2">
    <source>
        <dbReference type="EMBL" id="MCF2301500.1"/>
    </source>
</evidence>
<evidence type="ECO:0000313" key="3">
    <source>
        <dbReference type="EMBL" id="PSU24040.1"/>
    </source>
</evidence>
<dbReference type="RefSeq" id="WP_065195368.1">
    <property type="nucleotide sequence ID" value="NZ_CAMLDN010000038.1"/>
</dbReference>
<dbReference type="Proteomes" id="UP000241618">
    <property type="component" value="Unassembled WGS sequence"/>
</dbReference>
<dbReference type="InterPro" id="IPR021379">
    <property type="entry name" value="DUF3012"/>
</dbReference>
<dbReference type="EMBL" id="PYMO01000013">
    <property type="protein sequence ID" value="PSU24040.1"/>
    <property type="molecule type" value="Genomic_DNA"/>
</dbReference>
<feature type="signal peptide" evidence="1">
    <location>
        <begin position="1"/>
        <end position="22"/>
    </location>
</feature>
<keyword evidence="1" id="KW-0732">Signal</keyword>
<organism evidence="4 6">
    <name type="scientific">Photobacterium phosphoreum</name>
    <dbReference type="NCBI Taxonomy" id="659"/>
    <lineage>
        <taxon>Bacteria</taxon>
        <taxon>Pseudomonadati</taxon>
        <taxon>Pseudomonadota</taxon>
        <taxon>Gammaproteobacteria</taxon>
        <taxon>Vibrionales</taxon>
        <taxon>Vibrionaceae</taxon>
        <taxon>Photobacterium</taxon>
    </lineage>
</organism>